<gene>
    <name evidence="2" type="ORF">CONPUDRAFT_139395</name>
</gene>
<proteinExistence type="predicted"/>
<evidence type="ECO:0000256" key="1">
    <source>
        <dbReference type="SAM" id="MobiDB-lite"/>
    </source>
</evidence>
<protein>
    <submittedName>
        <fullName evidence="2">Uncharacterized protein</fullName>
    </submittedName>
</protein>
<dbReference type="AlphaFoldDB" id="A0A5M3MDD2"/>
<feature type="region of interest" description="Disordered" evidence="1">
    <location>
        <begin position="380"/>
        <end position="444"/>
    </location>
</feature>
<evidence type="ECO:0000313" key="2">
    <source>
        <dbReference type="EMBL" id="EIW76651.1"/>
    </source>
</evidence>
<dbReference type="KEGG" id="cput:CONPUDRAFT_139395"/>
<dbReference type="OrthoDB" id="2874131at2759"/>
<accession>A0A5M3MDD2</accession>
<dbReference type="OMA" id="YLVENTM"/>
<reference evidence="3" key="1">
    <citation type="journal article" date="2012" name="Science">
        <title>The Paleozoic origin of enzymatic lignin decomposition reconstructed from 31 fungal genomes.</title>
        <authorList>
            <person name="Floudas D."/>
            <person name="Binder M."/>
            <person name="Riley R."/>
            <person name="Barry K."/>
            <person name="Blanchette R.A."/>
            <person name="Henrissat B."/>
            <person name="Martinez A.T."/>
            <person name="Otillar R."/>
            <person name="Spatafora J.W."/>
            <person name="Yadav J.S."/>
            <person name="Aerts A."/>
            <person name="Benoit I."/>
            <person name="Boyd A."/>
            <person name="Carlson A."/>
            <person name="Copeland A."/>
            <person name="Coutinho P.M."/>
            <person name="de Vries R.P."/>
            <person name="Ferreira P."/>
            <person name="Findley K."/>
            <person name="Foster B."/>
            <person name="Gaskell J."/>
            <person name="Glotzer D."/>
            <person name="Gorecki P."/>
            <person name="Heitman J."/>
            <person name="Hesse C."/>
            <person name="Hori C."/>
            <person name="Igarashi K."/>
            <person name="Jurgens J.A."/>
            <person name="Kallen N."/>
            <person name="Kersten P."/>
            <person name="Kohler A."/>
            <person name="Kuees U."/>
            <person name="Kumar T.K.A."/>
            <person name="Kuo A."/>
            <person name="LaButti K."/>
            <person name="Larrondo L.F."/>
            <person name="Lindquist E."/>
            <person name="Ling A."/>
            <person name="Lombard V."/>
            <person name="Lucas S."/>
            <person name="Lundell T."/>
            <person name="Martin R."/>
            <person name="McLaughlin D.J."/>
            <person name="Morgenstern I."/>
            <person name="Morin E."/>
            <person name="Murat C."/>
            <person name="Nagy L.G."/>
            <person name="Nolan M."/>
            <person name="Ohm R.A."/>
            <person name="Patyshakuliyeva A."/>
            <person name="Rokas A."/>
            <person name="Ruiz-Duenas F.J."/>
            <person name="Sabat G."/>
            <person name="Salamov A."/>
            <person name="Samejima M."/>
            <person name="Schmutz J."/>
            <person name="Slot J.C."/>
            <person name="St John F."/>
            <person name="Stenlid J."/>
            <person name="Sun H."/>
            <person name="Sun S."/>
            <person name="Syed K."/>
            <person name="Tsang A."/>
            <person name="Wiebenga A."/>
            <person name="Young D."/>
            <person name="Pisabarro A."/>
            <person name="Eastwood D.C."/>
            <person name="Martin F."/>
            <person name="Cullen D."/>
            <person name="Grigoriev I.V."/>
            <person name="Hibbett D.S."/>
        </authorList>
    </citation>
    <scope>NUCLEOTIDE SEQUENCE [LARGE SCALE GENOMIC DNA]</scope>
    <source>
        <strain evidence="3">RWD-64-598 SS2</strain>
    </source>
</reference>
<evidence type="ECO:0000313" key="3">
    <source>
        <dbReference type="Proteomes" id="UP000053558"/>
    </source>
</evidence>
<dbReference type="EMBL" id="JH711585">
    <property type="protein sequence ID" value="EIW76651.1"/>
    <property type="molecule type" value="Genomic_DNA"/>
</dbReference>
<dbReference type="GeneID" id="19201339"/>
<keyword evidence="3" id="KW-1185">Reference proteome</keyword>
<dbReference type="Proteomes" id="UP000053558">
    <property type="component" value="Unassembled WGS sequence"/>
</dbReference>
<name>A0A5M3MDD2_CONPW</name>
<dbReference type="RefSeq" id="XP_007773036.1">
    <property type="nucleotide sequence ID" value="XM_007774846.1"/>
</dbReference>
<comment type="caution">
    <text evidence="2">The sequence shown here is derived from an EMBL/GenBank/DDBJ whole genome shotgun (WGS) entry which is preliminary data.</text>
</comment>
<sequence>MEADFNPHHLSIRNLKHKMDIRNLVFVYGHPDMEHTRGRMYYLWKDDDYIVIHGEPYAVPGVDHNDLLSILSATKEARQAYWELLEVLQGMVDEIQFGRSNYAYLVRQKDGTHRLVYKPKRMVLNCPAWTRLVELKDIEITRLCWGHTLEGVWQGQDVDLMIGCNDMYGGAVSRESQGYRLMHALGLEKYVFEMLGHVTRNGVIIGLMTVPPTGRKAEPSDRFAVYQAISDLQSHGLLYYAVNIQSIFITDEGVKFINLNTLHHYKDQDELAKEAEDAHWVSLALMFGDPPKPEWEKRNGNGADWLLQSRTQPTNTFVIPPKMKPNYSISAPAQALVSWLWSATGVDPELGMFYPHHLKVKYSRSSGYVVTIVDPKARKKSSKAVLAPSDDDDDKESRSSKYQDLLAIDKPLTLPGVPRRPRGQHRPYDRPTHTQKLIIYRGDD</sequence>
<organism evidence="2 3">
    <name type="scientific">Coniophora puteana (strain RWD-64-598)</name>
    <name type="common">Brown rot fungus</name>
    <dbReference type="NCBI Taxonomy" id="741705"/>
    <lineage>
        <taxon>Eukaryota</taxon>
        <taxon>Fungi</taxon>
        <taxon>Dikarya</taxon>
        <taxon>Basidiomycota</taxon>
        <taxon>Agaricomycotina</taxon>
        <taxon>Agaricomycetes</taxon>
        <taxon>Agaricomycetidae</taxon>
        <taxon>Boletales</taxon>
        <taxon>Coniophorineae</taxon>
        <taxon>Coniophoraceae</taxon>
        <taxon>Coniophora</taxon>
    </lineage>
</organism>